<keyword evidence="9" id="KW-1185">Reference proteome</keyword>
<dbReference type="InterPro" id="IPR036291">
    <property type="entry name" value="NAD(P)-bd_dom_sf"/>
</dbReference>
<comment type="pathway">
    <text evidence="1 6">Carbohydrate biosynthesis; dTDP-L-rhamnose biosynthesis.</text>
</comment>
<dbReference type="GO" id="GO:0019305">
    <property type="term" value="P:dTDP-rhamnose biosynthetic process"/>
    <property type="evidence" value="ECO:0007669"/>
    <property type="project" value="UniProtKB-UniPathway"/>
</dbReference>
<evidence type="ECO:0000256" key="6">
    <source>
        <dbReference type="RuleBase" id="RU364082"/>
    </source>
</evidence>
<dbReference type="OrthoDB" id="9803892at2"/>
<reference evidence="8 9" key="1">
    <citation type="submission" date="2016-12" db="EMBL/GenBank/DDBJ databases">
        <authorList>
            <person name="Song W.-J."/>
            <person name="Kurnit D.M."/>
        </authorList>
    </citation>
    <scope>NUCLEOTIDE SEQUENCE [LARGE SCALE GENOMIC DNA]</scope>
    <source>
        <strain evidence="8 9">STM7296</strain>
    </source>
</reference>
<evidence type="ECO:0000256" key="1">
    <source>
        <dbReference type="ARBA" id="ARBA00004781"/>
    </source>
</evidence>
<dbReference type="InterPro" id="IPR005913">
    <property type="entry name" value="dTDP_dehydrorham_reduct"/>
</dbReference>
<dbReference type="CDD" id="cd05254">
    <property type="entry name" value="dTDP_HR_like_SDR_e"/>
    <property type="match status" value="1"/>
</dbReference>
<dbReference type="GO" id="GO:0006556">
    <property type="term" value="P:S-adenosylmethionine biosynthetic process"/>
    <property type="evidence" value="ECO:0007669"/>
    <property type="project" value="TreeGrafter"/>
</dbReference>
<name>A0A1N7SIF1_9BURK</name>
<dbReference type="Gene3D" id="3.40.50.720">
    <property type="entry name" value="NAD(P)-binding Rossmann-like Domain"/>
    <property type="match status" value="1"/>
</dbReference>
<dbReference type="PANTHER" id="PTHR10491:SF4">
    <property type="entry name" value="METHIONINE ADENOSYLTRANSFERASE 2 SUBUNIT BETA"/>
    <property type="match status" value="1"/>
</dbReference>
<accession>A0A1N7SIF1</accession>
<evidence type="ECO:0000256" key="5">
    <source>
        <dbReference type="ARBA" id="ARBA00048200"/>
    </source>
</evidence>
<dbReference type="EC" id="1.1.1.133" evidence="3 6"/>
<proteinExistence type="inferred from homology"/>
<keyword evidence="6 8" id="KW-0560">Oxidoreductase</keyword>
<evidence type="ECO:0000313" key="9">
    <source>
        <dbReference type="Proteomes" id="UP000187012"/>
    </source>
</evidence>
<organism evidence="8 9">
    <name type="scientific">Paraburkholderia ribeironis</name>
    <dbReference type="NCBI Taxonomy" id="1247936"/>
    <lineage>
        <taxon>Bacteria</taxon>
        <taxon>Pseudomonadati</taxon>
        <taxon>Pseudomonadota</taxon>
        <taxon>Betaproteobacteria</taxon>
        <taxon>Burkholderiales</taxon>
        <taxon>Burkholderiaceae</taxon>
        <taxon>Paraburkholderia</taxon>
    </lineage>
</organism>
<comment type="function">
    <text evidence="6">Catalyzes the reduction of dTDP-6-deoxy-L-lyxo-4-hexulose to yield dTDP-L-rhamnose.</text>
</comment>
<dbReference type="SUPFAM" id="SSF51735">
    <property type="entry name" value="NAD(P)-binding Rossmann-fold domains"/>
    <property type="match status" value="1"/>
</dbReference>
<dbReference type="STRING" id="1247936.BN2475_710109"/>
<comment type="catalytic activity">
    <reaction evidence="5 6">
        <text>dTDP-beta-L-rhamnose + NADP(+) = dTDP-4-dehydro-beta-L-rhamnose + NADPH + H(+)</text>
        <dbReference type="Rhea" id="RHEA:21796"/>
        <dbReference type="ChEBI" id="CHEBI:15378"/>
        <dbReference type="ChEBI" id="CHEBI:57510"/>
        <dbReference type="ChEBI" id="CHEBI:57783"/>
        <dbReference type="ChEBI" id="CHEBI:58349"/>
        <dbReference type="ChEBI" id="CHEBI:62830"/>
        <dbReference type="EC" id="1.1.1.133"/>
    </reaction>
</comment>
<keyword evidence="6" id="KW-0521">NADP</keyword>
<evidence type="ECO:0000256" key="3">
    <source>
        <dbReference type="ARBA" id="ARBA00012929"/>
    </source>
</evidence>
<dbReference type="RefSeq" id="WP_094782655.1">
    <property type="nucleotide sequence ID" value="NZ_CYGX02000071.1"/>
</dbReference>
<evidence type="ECO:0000256" key="4">
    <source>
        <dbReference type="ARBA" id="ARBA00017099"/>
    </source>
</evidence>
<comment type="similarity">
    <text evidence="2 6">Belongs to the dTDP-4-dehydrorhamnose reductase family.</text>
</comment>
<dbReference type="GO" id="GO:0048269">
    <property type="term" value="C:methionine adenosyltransferase complex"/>
    <property type="evidence" value="ECO:0007669"/>
    <property type="project" value="TreeGrafter"/>
</dbReference>
<dbReference type="EMBL" id="CYGX02000071">
    <property type="protein sequence ID" value="SIT47194.1"/>
    <property type="molecule type" value="Genomic_DNA"/>
</dbReference>
<gene>
    <name evidence="8" type="ORF">BN2475_710109</name>
</gene>
<feature type="domain" description="RmlD-like substrate binding" evidence="7">
    <location>
        <begin position="3"/>
        <end position="298"/>
    </location>
</feature>
<dbReference type="AlphaFoldDB" id="A0A1N7SIF1"/>
<evidence type="ECO:0000256" key="2">
    <source>
        <dbReference type="ARBA" id="ARBA00010944"/>
    </source>
</evidence>
<sequence>MFKVAVIGASGLLGRALVDELAQQTGWRVVGTAFSRPSAHTVSLDIRDAQAVEQFVEREAPDALVIAAAERRPDVCEHDPALARALNVDAVRTLATAASRRGAWTLSISTDYVFDGTHPPYRHDAVPAPLNAYGRSKLDGERALAETTDLGCVLRLPLLYGPIVSWSESAVTSLVPAIAASASSNGKAAVMDAWAIRYPTFTPDVALVIRQMLERHARNETIRGIVQWSGDEPMTKYEIAVRIAEALRLDAHLTPQSTPADATPRPHNCYLASSQLEALGIGRRTPFDTAIRQVLAAFAWRGDTPV</sequence>
<comment type="cofactor">
    <cofactor evidence="6">
        <name>Mg(2+)</name>
        <dbReference type="ChEBI" id="CHEBI:18420"/>
    </cofactor>
    <text evidence="6">Binds 1 Mg(2+) ion per monomer.</text>
</comment>
<dbReference type="GO" id="GO:0008831">
    <property type="term" value="F:dTDP-4-dehydrorhamnose reductase activity"/>
    <property type="evidence" value="ECO:0007669"/>
    <property type="project" value="UniProtKB-EC"/>
</dbReference>
<dbReference type="Pfam" id="PF04321">
    <property type="entry name" value="RmlD_sub_bind"/>
    <property type="match status" value="1"/>
</dbReference>
<protein>
    <recommendedName>
        <fullName evidence="4 6">dTDP-4-dehydrorhamnose reductase</fullName>
        <ecNumber evidence="3 6">1.1.1.133</ecNumber>
    </recommendedName>
</protein>
<dbReference type="PANTHER" id="PTHR10491">
    <property type="entry name" value="DTDP-4-DEHYDRORHAMNOSE REDUCTASE"/>
    <property type="match status" value="1"/>
</dbReference>
<dbReference type="Proteomes" id="UP000187012">
    <property type="component" value="Unassembled WGS sequence"/>
</dbReference>
<evidence type="ECO:0000259" key="7">
    <source>
        <dbReference type="Pfam" id="PF04321"/>
    </source>
</evidence>
<dbReference type="UniPathway" id="UPA00124"/>
<dbReference type="GO" id="GO:0048270">
    <property type="term" value="F:methionine adenosyltransferase regulator activity"/>
    <property type="evidence" value="ECO:0007669"/>
    <property type="project" value="TreeGrafter"/>
</dbReference>
<dbReference type="InterPro" id="IPR029903">
    <property type="entry name" value="RmlD-like-bd"/>
</dbReference>
<evidence type="ECO:0000313" key="8">
    <source>
        <dbReference type="EMBL" id="SIT47194.1"/>
    </source>
</evidence>